<dbReference type="AlphaFoldDB" id="A0A1B8ABI2"/>
<accession>A0A1B8ABI2</accession>
<sequence length="359" mass="39945">MQVQDTSQHCYSPGSGYISPPCSTFLFPHSSPTQEFHPAIPFLSSSQQLSDLTSYTTSFYPSPLFSTSPEASHTTSFHPSPLSSTSSVASSRSSPDTTIKQEPSEFNMASYNFVSPSDSSLTPFVGDYQAAYTGYAASQYNPMYFTGMDPMHASGSFAGYPVAHTYAPTNAHSAYFQPVQPTIEDSIAAMLAEMSPKRREVALKIKENFPDVDTESFYKFLIKPEEDNNAERKAYVLLLRTFKIPYGYIRDLGDLDCAESTLRGIKRNATVPAEQRPRCTDEEWTPRQVFTMLVCVSEIQAQRGLTPGTDHNIPWAQVADMMARSLGEGAFKFSPMAVHRRYKLEDRFNGDDSDDDNSE</sequence>
<organism evidence="2 3">
    <name type="scientific">Fusarium poae</name>
    <dbReference type="NCBI Taxonomy" id="36050"/>
    <lineage>
        <taxon>Eukaryota</taxon>
        <taxon>Fungi</taxon>
        <taxon>Dikarya</taxon>
        <taxon>Ascomycota</taxon>
        <taxon>Pezizomycotina</taxon>
        <taxon>Sordariomycetes</taxon>
        <taxon>Hypocreomycetidae</taxon>
        <taxon>Hypocreales</taxon>
        <taxon>Nectriaceae</taxon>
        <taxon>Fusarium</taxon>
    </lineage>
</organism>
<keyword evidence="3" id="KW-1185">Reference proteome</keyword>
<protein>
    <submittedName>
        <fullName evidence="2">Uncharacterized protein</fullName>
    </submittedName>
</protein>
<comment type="caution">
    <text evidence="2">The sequence shown here is derived from an EMBL/GenBank/DDBJ whole genome shotgun (WGS) entry which is preliminary data.</text>
</comment>
<dbReference type="Proteomes" id="UP000091967">
    <property type="component" value="Unassembled WGS sequence"/>
</dbReference>
<dbReference type="OMA" id="MAVHRRY"/>
<evidence type="ECO:0000256" key="1">
    <source>
        <dbReference type="SAM" id="MobiDB-lite"/>
    </source>
</evidence>
<feature type="compositionally biased region" description="Low complexity" evidence="1">
    <location>
        <begin position="72"/>
        <end position="98"/>
    </location>
</feature>
<dbReference type="EMBL" id="LYXU01000004">
    <property type="protein sequence ID" value="OBS17824.1"/>
    <property type="molecule type" value="Genomic_DNA"/>
</dbReference>
<gene>
    <name evidence="2" type="ORF">FPOA_09553</name>
</gene>
<evidence type="ECO:0000313" key="3">
    <source>
        <dbReference type="Proteomes" id="UP000091967"/>
    </source>
</evidence>
<evidence type="ECO:0000313" key="2">
    <source>
        <dbReference type="EMBL" id="OBS17824.1"/>
    </source>
</evidence>
<name>A0A1B8ABI2_FUSPO</name>
<reference evidence="2 3" key="1">
    <citation type="submission" date="2016-06" db="EMBL/GenBank/DDBJ databases">
        <title>Living apart together: crosstalk between the core and supernumerary genomes in a fungal plant pathogen.</title>
        <authorList>
            <person name="Vanheule A."/>
            <person name="Audenaert K."/>
            <person name="Warris S."/>
            <person name="Van De Geest H."/>
            <person name="Schijlen E."/>
            <person name="Hofte M."/>
            <person name="De Saeger S."/>
            <person name="Haesaert G."/>
            <person name="Waalwijk C."/>
            <person name="Van Der Lee T."/>
        </authorList>
    </citation>
    <scope>NUCLEOTIDE SEQUENCE [LARGE SCALE GENOMIC DNA]</scope>
    <source>
        <strain evidence="2 3">2516</strain>
    </source>
</reference>
<feature type="region of interest" description="Disordered" evidence="1">
    <location>
        <begin position="71"/>
        <end position="102"/>
    </location>
</feature>
<proteinExistence type="predicted"/>